<dbReference type="EMBL" id="SJPZ01000001">
    <property type="protein sequence ID" value="TWU66043.1"/>
    <property type="molecule type" value="Genomic_DNA"/>
</dbReference>
<dbReference type="RefSeq" id="WP_146412565.1">
    <property type="nucleotide sequence ID" value="NZ_SJPZ01000001.1"/>
</dbReference>
<dbReference type="OrthoDB" id="556081at2"/>
<evidence type="ECO:0000313" key="1">
    <source>
        <dbReference type="EMBL" id="TWU66043.1"/>
    </source>
</evidence>
<dbReference type="InterPro" id="IPR024492">
    <property type="entry name" value="DUF2764"/>
</dbReference>
<dbReference type="AlphaFoldDB" id="A0A5C6FYE3"/>
<sequence length="219" mass="24860">MYYDLIASLPHLPHFLSAEHCPITPLRLRQRLGLLRPGDAELLQRVWPLVQWRGDGLAIESDHVIAERYRQLVESPVPGPLRGYLDYRMTQQTLLAALRRKQAAMGPPATALFADSSSPIHQISRNWEKPDFGLANVYPWLTGASDQLASGDALGLEQTMVELNWRWLSRMADQSVFGFAAVVAFVFKWDLLRSWLANDSAEAKQRFQKLIDRVTHVAD</sequence>
<reference evidence="1 2" key="1">
    <citation type="submission" date="2019-02" db="EMBL/GenBank/DDBJ databases">
        <title>Deep-cultivation of Planctomycetes and their phenomic and genomic characterization uncovers novel biology.</title>
        <authorList>
            <person name="Wiegand S."/>
            <person name="Jogler M."/>
            <person name="Boedeker C."/>
            <person name="Pinto D."/>
            <person name="Vollmers J."/>
            <person name="Rivas-Marin E."/>
            <person name="Kohn T."/>
            <person name="Peeters S.H."/>
            <person name="Heuer A."/>
            <person name="Rast P."/>
            <person name="Oberbeckmann S."/>
            <person name="Bunk B."/>
            <person name="Jeske O."/>
            <person name="Meyerdierks A."/>
            <person name="Storesund J.E."/>
            <person name="Kallscheuer N."/>
            <person name="Luecker S."/>
            <person name="Lage O.M."/>
            <person name="Pohl T."/>
            <person name="Merkel B.J."/>
            <person name="Hornburger P."/>
            <person name="Mueller R.-W."/>
            <person name="Bruemmer F."/>
            <person name="Labrenz M."/>
            <person name="Spormann A.M."/>
            <person name="Op Den Camp H."/>
            <person name="Overmann J."/>
            <person name="Amann R."/>
            <person name="Jetten M.S.M."/>
            <person name="Mascher T."/>
            <person name="Medema M.H."/>
            <person name="Devos D.P."/>
            <person name="Kaster A.-K."/>
            <person name="Ovreas L."/>
            <person name="Rohde M."/>
            <person name="Galperin M.Y."/>
            <person name="Jogler C."/>
        </authorList>
    </citation>
    <scope>NUCLEOTIDE SEQUENCE [LARGE SCALE GENOMIC DNA]</scope>
    <source>
        <strain evidence="1 2">V7</strain>
    </source>
</reference>
<proteinExistence type="predicted"/>
<dbReference type="Pfam" id="PF10962">
    <property type="entry name" value="DUF2764"/>
    <property type="match status" value="1"/>
</dbReference>
<evidence type="ECO:0008006" key="3">
    <source>
        <dbReference type="Google" id="ProtNLM"/>
    </source>
</evidence>
<name>A0A5C6FYE3_9PLAN</name>
<dbReference type="Proteomes" id="UP000316476">
    <property type="component" value="Unassembled WGS sequence"/>
</dbReference>
<protein>
    <recommendedName>
        <fullName evidence="3">V-type ATP synthase subunit C</fullName>
    </recommendedName>
</protein>
<gene>
    <name evidence="1" type="ORF">V7x_16000</name>
</gene>
<comment type="caution">
    <text evidence="1">The sequence shown here is derived from an EMBL/GenBank/DDBJ whole genome shotgun (WGS) entry which is preliminary data.</text>
</comment>
<organism evidence="1 2">
    <name type="scientific">Crateriforma conspicua</name>
    <dbReference type="NCBI Taxonomy" id="2527996"/>
    <lineage>
        <taxon>Bacteria</taxon>
        <taxon>Pseudomonadati</taxon>
        <taxon>Planctomycetota</taxon>
        <taxon>Planctomycetia</taxon>
        <taxon>Planctomycetales</taxon>
        <taxon>Planctomycetaceae</taxon>
        <taxon>Crateriforma</taxon>
    </lineage>
</organism>
<accession>A0A5C6FYE3</accession>
<evidence type="ECO:0000313" key="2">
    <source>
        <dbReference type="Proteomes" id="UP000316476"/>
    </source>
</evidence>